<comment type="caution">
    <text evidence="2">The sequence shown here is derived from an EMBL/GenBank/DDBJ whole genome shotgun (WGS) entry which is preliminary data.</text>
</comment>
<evidence type="ECO:0000313" key="3">
    <source>
        <dbReference type="Proteomes" id="UP001549321"/>
    </source>
</evidence>
<protein>
    <submittedName>
        <fullName evidence="2">Uncharacterized protein</fullName>
    </submittedName>
</protein>
<keyword evidence="3" id="KW-1185">Reference proteome</keyword>
<dbReference type="Proteomes" id="UP001549321">
    <property type="component" value="Unassembled WGS sequence"/>
</dbReference>
<feature type="transmembrane region" description="Helical" evidence="1">
    <location>
        <begin position="73"/>
        <end position="93"/>
    </location>
</feature>
<gene>
    <name evidence="2" type="ORF">ABIE08_000015</name>
</gene>
<keyword evidence="1" id="KW-0472">Membrane</keyword>
<dbReference type="EMBL" id="JBEPSM010000001">
    <property type="protein sequence ID" value="MET4632102.1"/>
    <property type="molecule type" value="Genomic_DNA"/>
</dbReference>
<keyword evidence="1" id="KW-0812">Transmembrane</keyword>
<dbReference type="Pfam" id="PF20589">
    <property type="entry name" value="DUF6790"/>
    <property type="match status" value="1"/>
</dbReference>
<reference evidence="2 3" key="1">
    <citation type="submission" date="2024-06" db="EMBL/GenBank/DDBJ databases">
        <title>Sorghum-associated microbial communities from plants grown in Nebraska, USA.</title>
        <authorList>
            <person name="Schachtman D."/>
        </authorList>
    </citation>
    <scope>NUCLEOTIDE SEQUENCE [LARGE SCALE GENOMIC DNA]</scope>
    <source>
        <strain evidence="2 3">3207</strain>
    </source>
</reference>
<organism evidence="2 3">
    <name type="scientific">Kaistia defluvii</name>
    <dbReference type="NCBI Taxonomy" id="410841"/>
    <lineage>
        <taxon>Bacteria</taxon>
        <taxon>Pseudomonadati</taxon>
        <taxon>Pseudomonadota</taxon>
        <taxon>Alphaproteobacteria</taxon>
        <taxon>Hyphomicrobiales</taxon>
        <taxon>Kaistiaceae</taxon>
        <taxon>Kaistia</taxon>
    </lineage>
</organism>
<name>A0ABV2QSU9_9HYPH</name>
<feature type="transmembrane region" description="Helical" evidence="1">
    <location>
        <begin position="100"/>
        <end position="122"/>
    </location>
</feature>
<dbReference type="RefSeq" id="WP_354547821.1">
    <property type="nucleotide sequence ID" value="NZ_JBEPSM010000001.1"/>
</dbReference>
<feature type="transmembrane region" description="Helical" evidence="1">
    <location>
        <begin position="134"/>
        <end position="153"/>
    </location>
</feature>
<keyword evidence="1" id="KW-1133">Transmembrane helix</keyword>
<feature type="transmembrane region" description="Helical" evidence="1">
    <location>
        <begin position="34"/>
        <end position="53"/>
    </location>
</feature>
<evidence type="ECO:0000256" key="1">
    <source>
        <dbReference type="SAM" id="Phobius"/>
    </source>
</evidence>
<sequence length="162" mass="17478">MVSDAIRLALTNLPSLLFFAALLIATLRGGSARAYLDWLLLLSIGVTNVWAGLYHVFAPETAAAFIGWQVSPFQFEVGIADIALGVIAIVAFWQTLAFKAAVILFTTVYYVGLVIGHIHQIVSAGNWAAGNAGALLLLTVLQPILLIACYWILTRRQAARPL</sequence>
<dbReference type="InterPro" id="IPR046740">
    <property type="entry name" value="DUF6790"/>
</dbReference>
<feature type="transmembrane region" description="Helical" evidence="1">
    <location>
        <begin position="6"/>
        <end position="27"/>
    </location>
</feature>
<proteinExistence type="predicted"/>
<accession>A0ABV2QSU9</accession>
<evidence type="ECO:0000313" key="2">
    <source>
        <dbReference type="EMBL" id="MET4632102.1"/>
    </source>
</evidence>